<dbReference type="Gramene" id="TRITD7Av1G212010.1">
    <property type="protein sequence ID" value="TRITD7Av1G212010.1"/>
    <property type="gene ID" value="TRITD7Av1G212010"/>
</dbReference>
<proteinExistence type="predicted"/>
<feature type="region of interest" description="Disordered" evidence="1">
    <location>
        <begin position="1"/>
        <end position="51"/>
    </location>
</feature>
<organism evidence="3 4">
    <name type="scientific">Triticum turgidum subsp. durum</name>
    <name type="common">Durum wheat</name>
    <name type="synonym">Triticum durum</name>
    <dbReference type="NCBI Taxonomy" id="4567"/>
    <lineage>
        <taxon>Eukaryota</taxon>
        <taxon>Viridiplantae</taxon>
        <taxon>Streptophyta</taxon>
        <taxon>Embryophyta</taxon>
        <taxon>Tracheophyta</taxon>
        <taxon>Spermatophyta</taxon>
        <taxon>Magnoliopsida</taxon>
        <taxon>Liliopsida</taxon>
        <taxon>Poales</taxon>
        <taxon>Poaceae</taxon>
        <taxon>BOP clade</taxon>
        <taxon>Pooideae</taxon>
        <taxon>Triticodae</taxon>
        <taxon>Triticeae</taxon>
        <taxon>Triticinae</taxon>
        <taxon>Triticum</taxon>
    </lineage>
</organism>
<feature type="compositionally biased region" description="Basic residues" evidence="1">
    <location>
        <begin position="32"/>
        <end position="47"/>
    </location>
</feature>
<dbReference type="Proteomes" id="UP000324705">
    <property type="component" value="Chromosome 7A"/>
</dbReference>
<evidence type="ECO:0000256" key="1">
    <source>
        <dbReference type="SAM" id="MobiDB-lite"/>
    </source>
</evidence>
<evidence type="ECO:0000259" key="2">
    <source>
        <dbReference type="Pfam" id="PF10551"/>
    </source>
</evidence>
<name>A0A9R0ZI79_TRITD</name>
<dbReference type="PANTHER" id="PTHR31973">
    <property type="entry name" value="POLYPROTEIN, PUTATIVE-RELATED"/>
    <property type="match status" value="1"/>
</dbReference>
<dbReference type="EMBL" id="LT934123">
    <property type="protein sequence ID" value="VAI78408.1"/>
    <property type="molecule type" value="Genomic_DNA"/>
</dbReference>
<dbReference type="PANTHER" id="PTHR31973:SF184">
    <property type="entry name" value="OS02G0685500 PROTEIN"/>
    <property type="match status" value="1"/>
</dbReference>
<reference evidence="3 4" key="1">
    <citation type="submission" date="2017-09" db="EMBL/GenBank/DDBJ databases">
        <authorList>
            <consortium name="International Durum Wheat Genome Sequencing Consortium (IDWGSC)"/>
            <person name="Milanesi L."/>
        </authorList>
    </citation>
    <scope>NUCLEOTIDE SEQUENCE [LARGE SCALE GENOMIC DNA]</scope>
    <source>
        <strain evidence="4">cv. Svevo</strain>
    </source>
</reference>
<keyword evidence="4" id="KW-1185">Reference proteome</keyword>
<gene>
    <name evidence="3" type="ORF">TRITD_7Av1G212010</name>
</gene>
<evidence type="ECO:0000313" key="4">
    <source>
        <dbReference type="Proteomes" id="UP000324705"/>
    </source>
</evidence>
<dbReference type="Pfam" id="PF10551">
    <property type="entry name" value="MULE"/>
    <property type="match status" value="1"/>
</dbReference>
<accession>A0A9R0ZI79</accession>
<sequence>MEAAEGPHASDSSASPIGVDAPASNPVVAAGARKRKAPAATTRKPRKQQAQEPIQIPVYYGQREEFYCVKGDDLVDCSYISPRAKDCAHVIGQLPPQPQSMSLVDLQLWIFKLFRLHPETQDLSIKGFIKQRKTDLLDDFEPDWYMEYCPWDTCYFQTDKCWSAFANKLKRKRNVMQKFMLYAECSEIKHYAILLKAVHDDYSQLARVVFPGTKCLTTSNFRFLRLVEDLSMTPKEIIAYLAKHYGEQMSPPEAWRARQKALEREYGTFYDSHNFAPRLLKDITCKTPWGFVDIKDAEVAGCNNFRVLHRIFWAFGQCVPAFNHCRPVLCIKGTPLCGKYQEVLLTAVALDANGYSIPVACAVVEGETKESWMWFLRNLEQAVRHPSDVCIVHDYKRELIDAIEDFLSSDQQQWGKVESRWCMEHLAEDFFAYFGDKNLGCCSRNFVSRGD</sequence>
<evidence type="ECO:0000313" key="3">
    <source>
        <dbReference type="EMBL" id="VAI78408.1"/>
    </source>
</evidence>
<feature type="domain" description="MULE transposase" evidence="2">
    <location>
        <begin position="328"/>
        <end position="427"/>
    </location>
</feature>
<dbReference type="OMA" id="QREEFYC"/>
<protein>
    <recommendedName>
        <fullName evidence="2">MULE transposase domain-containing protein</fullName>
    </recommendedName>
</protein>
<dbReference type="AlphaFoldDB" id="A0A9R0ZI79"/>
<dbReference type="InterPro" id="IPR018289">
    <property type="entry name" value="MULE_transposase_dom"/>
</dbReference>